<dbReference type="GO" id="GO:0043489">
    <property type="term" value="P:RNA stabilization"/>
    <property type="evidence" value="ECO:0007669"/>
    <property type="project" value="TreeGrafter"/>
</dbReference>
<name>A0AAD7XQ66_9STRA</name>
<feature type="region of interest" description="Disordered" evidence="1">
    <location>
        <begin position="219"/>
        <end position="243"/>
    </location>
</feature>
<protein>
    <recommendedName>
        <fullName evidence="2">S1 motif domain-containing protein</fullName>
    </recommendedName>
</protein>
<dbReference type="PROSITE" id="PS50126">
    <property type="entry name" value="S1"/>
    <property type="match status" value="1"/>
</dbReference>
<evidence type="ECO:0000313" key="4">
    <source>
        <dbReference type="Proteomes" id="UP001230188"/>
    </source>
</evidence>
<dbReference type="Proteomes" id="UP001230188">
    <property type="component" value="Unassembled WGS sequence"/>
</dbReference>
<keyword evidence="4" id="KW-1185">Reference proteome</keyword>
<dbReference type="Gene3D" id="2.40.50.140">
    <property type="entry name" value="Nucleic acid-binding proteins"/>
    <property type="match status" value="1"/>
</dbReference>
<evidence type="ECO:0000259" key="2">
    <source>
        <dbReference type="PROSITE" id="PS50126"/>
    </source>
</evidence>
<dbReference type="Pfam" id="PF00575">
    <property type="entry name" value="S1"/>
    <property type="match status" value="1"/>
</dbReference>
<comment type="caution">
    <text evidence="3">The sequence shown here is derived from an EMBL/GenBank/DDBJ whole genome shotgun (WGS) entry which is preliminary data.</text>
</comment>
<dbReference type="InterPro" id="IPR012340">
    <property type="entry name" value="NA-bd_OB-fold"/>
</dbReference>
<feature type="region of interest" description="Disordered" evidence="1">
    <location>
        <begin position="310"/>
        <end position="332"/>
    </location>
</feature>
<accession>A0AAD7XQ66</accession>
<dbReference type="PANTHER" id="PTHR15838:SF3">
    <property type="entry name" value="PROTEIN PIGMENT DEFECTIVE 338, CHLOROPLASTIC"/>
    <property type="match status" value="1"/>
</dbReference>
<feature type="domain" description="S1 motif" evidence="2">
    <location>
        <begin position="87"/>
        <end position="156"/>
    </location>
</feature>
<proteinExistence type="predicted"/>
<dbReference type="EMBL" id="JAQMWT010000029">
    <property type="protein sequence ID" value="KAJ8613365.1"/>
    <property type="molecule type" value="Genomic_DNA"/>
</dbReference>
<dbReference type="SUPFAM" id="SSF50249">
    <property type="entry name" value="Nucleic acid-binding proteins"/>
    <property type="match status" value="1"/>
</dbReference>
<organism evidence="3 4">
    <name type="scientific">Chrysophaeum taylorii</name>
    <dbReference type="NCBI Taxonomy" id="2483200"/>
    <lineage>
        <taxon>Eukaryota</taxon>
        <taxon>Sar</taxon>
        <taxon>Stramenopiles</taxon>
        <taxon>Ochrophyta</taxon>
        <taxon>Pelagophyceae</taxon>
        <taxon>Pelagomonadales</taxon>
        <taxon>Pelagomonadaceae</taxon>
        <taxon>Chrysophaeum</taxon>
    </lineage>
</organism>
<gene>
    <name evidence="3" type="ORF">CTAYLR_002272</name>
</gene>
<sequence>MVASEEEAQARRSRLYRIEAQVAELEGSPNATRAAELAPVITNLLRRESLGPAFRERVGQLESRVAAAAARPVETKGKKKKARFEVGELVRGECVSVRPFGAMIALEGRAKPALLHISEISAGRVASIERVIPVGSRVVAVVVGIDEVGRVSLSTSRLEPTPGAMLRDPEAVYADAENNLPVIVAPRAEPDVEAIAESAAKLGDRMSLDAIDELIARSLNTKTKQAPPTVDAEETTSAAPSQRDALSLASAFQPNAPSEVSQRQQEFELLMRDVVYEPPSALTDVSKLIRGRGKRGAFTSPFWAKIFKRDALPKQDDADDDGTSIEDSSSSA</sequence>
<dbReference type="AlphaFoldDB" id="A0AAD7XQ66"/>
<dbReference type="GO" id="GO:0003723">
    <property type="term" value="F:RNA binding"/>
    <property type="evidence" value="ECO:0007669"/>
    <property type="project" value="TreeGrafter"/>
</dbReference>
<reference evidence="3" key="1">
    <citation type="submission" date="2023-01" db="EMBL/GenBank/DDBJ databases">
        <title>Metagenome sequencing of chrysophaentin producing Chrysophaeum taylorii.</title>
        <authorList>
            <person name="Davison J."/>
            <person name="Bewley C."/>
        </authorList>
    </citation>
    <scope>NUCLEOTIDE SEQUENCE</scope>
    <source>
        <strain evidence="3">NIES-1699</strain>
    </source>
</reference>
<dbReference type="InterPro" id="IPR003029">
    <property type="entry name" value="S1_domain"/>
</dbReference>
<evidence type="ECO:0000256" key="1">
    <source>
        <dbReference type="SAM" id="MobiDB-lite"/>
    </source>
</evidence>
<dbReference type="PANTHER" id="PTHR15838">
    <property type="entry name" value="NUCLEOLAR PROTEIN OF 40 KDA"/>
    <property type="match status" value="1"/>
</dbReference>
<dbReference type="SMART" id="SM00316">
    <property type="entry name" value="S1"/>
    <property type="match status" value="1"/>
</dbReference>
<evidence type="ECO:0000313" key="3">
    <source>
        <dbReference type="EMBL" id="KAJ8613365.1"/>
    </source>
</evidence>